<protein>
    <submittedName>
        <fullName evidence="2">Uncharacterized protein</fullName>
    </submittedName>
</protein>
<feature type="transmembrane region" description="Helical" evidence="1">
    <location>
        <begin position="105"/>
        <end position="125"/>
    </location>
</feature>
<dbReference type="EMBL" id="CP010777">
    <property type="protein sequence ID" value="AKQ44878.1"/>
    <property type="molecule type" value="Genomic_DNA"/>
</dbReference>
<sequence>MILYDYLVYLILKKAKNLLPHIKDEQLEDGTYYTMNMVSGLYSIFLCSHILPTRIPSNYDPDEYIGPVVSLWVITVLINYFFIVRGRRWERIMNKYSTYSDNSKSWLTALTLVTWLGGFSILFYYSV</sequence>
<keyword evidence="1" id="KW-0812">Transmembrane</keyword>
<organism evidence="2 3">
    <name type="scientific">Rufibacter radiotolerans</name>
    <dbReference type="NCBI Taxonomy" id="1379910"/>
    <lineage>
        <taxon>Bacteria</taxon>
        <taxon>Pseudomonadati</taxon>
        <taxon>Bacteroidota</taxon>
        <taxon>Cytophagia</taxon>
        <taxon>Cytophagales</taxon>
        <taxon>Hymenobacteraceae</taxon>
        <taxon>Rufibacter</taxon>
    </lineage>
</organism>
<keyword evidence="1" id="KW-0472">Membrane</keyword>
<gene>
    <name evidence="2" type="ORF">TH63_03365</name>
</gene>
<reference evidence="2 3" key="1">
    <citation type="submission" date="2015-01" db="EMBL/GenBank/DDBJ databases">
        <title>Rufibacter sp./DG31D/ whole genome sequencing.</title>
        <authorList>
            <person name="Kim M.K."/>
            <person name="Srinivasan S."/>
            <person name="Lee J.-J."/>
        </authorList>
    </citation>
    <scope>NUCLEOTIDE SEQUENCE [LARGE SCALE GENOMIC DNA]</scope>
    <source>
        <strain evidence="2 3">DG31D</strain>
    </source>
</reference>
<name>A0A0H4VHR8_9BACT</name>
<dbReference type="KEGG" id="ruf:TH63_03365"/>
<feature type="transmembrane region" description="Helical" evidence="1">
    <location>
        <begin position="64"/>
        <end position="84"/>
    </location>
</feature>
<keyword evidence="1" id="KW-1133">Transmembrane helix</keyword>
<dbReference type="Proteomes" id="UP000036458">
    <property type="component" value="Chromosome"/>
</dbReference>
<evidence type="ECO:0000313" key="3">
    <source>
        <dbReference type="Proteomes" id="UP000036458"/>
    </source>
</evidence>
<dbReference type="STRING" id="1379910.TH63_03365"/>
<evidence type="ECO:0000313" key="2">
    <source>
        <dbReference type="EMBL" id="AKQ44878.1"/>
    </source>
</evidence>
<dbReference type="AlphaFoldDB" id="A0A0H4VHR8"/>
<proteinExistence type="predicted"/>
<keyword evidence="3" id="KW-1185">Reference proteome</keyword>
<accession>A0A0H4VHR8</accession>
<dbReference type="PATRIC" id="fig|1379910.4.peg.726"/>
<evidence type="ECO:0000256" key="1">
    <source>
        <dbReference type="SAM" id="Phobius"/>
    </source>
</evidence>